<evidence type="ECO:0000313" key="1">
    <source>
        <dbReference type="EMBL" id="CAH3161829.1"/>
    </source>
</evidence>
<organism evidence="1 2">
    <name type="scientific">Porites lobata</name>
    <dbReference type="NCBI Taxonomy" id="104759"/>
    <lineage>
        <taxon>Eukaryota</taxon>
        <taxon>Metazoa</taxon>
        <taxon>Cnidaria</taxon>
        <taxon>Anthozoa</taxon>
        <taxon>Hexacorallia</taxon>
        <taxon>Scleractinia</taxon>
        <taxon>Fungiina</taxon>
        <taxon>Poritidae</taxon>
        <taxon>Porites</taxon>
    </lineage>
</organism>
<dbReference type="EMBL" id="CALNXK010000121">
    <property type="protein sequence ID" value="CAH3161829.1"/>
    <property type="molecule type" value="Genomic_DNA"/>
</dbReference>
<accession>A0ABN8QCP3</accession>
<reference evidence="1 2" key="1">
    <citation type="submission" date="2022-05" db="EMBL/GenBank/DDBJ databases">
        <authorList>
            <consortium name="Genoscope - CEA"/>
            <person name="William W."/>
        </authorList>
    </citation>
    <scope>NUCLEOTIDE SEQUENCE [LARGE SCALE GENOMIC DNA]</scope>
</reference>
<gene>
    <name evidence="1" type="ORF">PLOB_00005028</name>
</gene>
<sequence length="67" mass="7202">MSSSGITITAKIQSTAANFYQHVYQRSSTAALSWEGSPLAAASFQLGDEPLLLHLPQPALVLAPRKY</sequence>
<dbReference type="Proteomes" id="UP001159405">
    <property type="component" value="Unassembled WGS sequence"/>
</dbReference>
<protein>
    <submittedName>
        <fullName evidence="1">Uncharacterized protein</fullName>
    </submittedName>
</protein>
<keyword evidence="2" id="KW-1185">Reference proteome</keyword>
<comment type="caution">
    <text evidence="1">The sequence shown here is derived from an EMBL/GenBank/DDBJ whole genome shotgun (WGS) entry which is preliminary data.</text>
</comment>
<proteinExistence type="predicted"/>
<evidence type="ECO:0000313" key="2">
    <source>
        <dbReference type="Proteomes" id="UP001159405"/>
    </source>
</evidence>
<name>A0ABN8QCP3_9CNID</name>